<proteinExistence type="predicted"/>
<dbReference type="Proteomes" id="UP000460257">
    <property type="component" value="Unassembled WGS sequence"/>
</dbReference>
<dbReference type="Pfam" id="PF00128">
    <property type="entry name" value="Alpha-amylase"/>
    <property type="match status" value="1"/>
</dbReference>
<dbReference type="PANTHER" id="PTHR43002">
    <property type="entry name" value="GLYCOGEN DEBRANCHING ENZYME"/>
    <property type="match status" value="1"/>
</dbReference>
<feature type="compositionally biased region" description="Basic and acidic residues" evidence="1">
    <location>
        <begin position="386"/>
        <end position="395"/>
    </location>
</feature>
<gene>
    <name evidence="3" type="ORF">FRC54_05845</name>
</gene>
<feature type="compositionally biased region" description="Polar residues" evidence="1">
    <location>
        <begin position="396"/>
        <end position="412"/>
    </location>
</feature>
<dbReference type="SMART" id="SM00642">
    <property type="entry name" value="Aamy"/>
    <property type="match status" value="1"/>
</dbReference>
<evidence type="ECO:0000256" key="1">
    <source>
        <dbReference type="SAM" id="MobiDB-lite"/>
    </source>
</evidence>
<dbReference type="SUPFAM" id="SSF51445">
    <property type="entry name" value="(Trans)glycosidases"/>
    <property type="match status" value="1"/>
</dbReference>
<comment type="caution">
    <text evidence="3">The sequence shown here is derived from an EMBL/GenBank/DDBJ whole genome shotgun (WGS) entry which is preliminary data.</text>
</comment>
<dbReference type="EMBL" id="VOGC01000006">
    <property type="protein sequence ID" value="MQN01438.1"/>
    <property type="molecule type" value="Genomic_DNA"/>
</dbReference>
<dbReference type="SUPFAM" id="SSF51011">
    <property type="entry name" value="Glycosyl hydrolase domain"/>
    <property type="match status" value="1"/>
</dbReference>
<name>A0A6N7IYK5_9FIRM</name>
<dbReference type="GO" id="GO:0005975">
    <property type="term" value="P:carbohydrate metabolic process"/>
    <property type="evidence" value="ECO:0007669"/>
    <property type="project" value="InterPro"/>
</dbReference>
<sequence>MSLEMKKGSFLNYGAFHCRGGVELTVVARREGGLSVIFYDKKTKKMLEEVTLSKSMSVGRVYSVFFPALKGDICYMLKDSDGIYLDPYAPVISGREKWNDVSRKKNDFDVYGCVGECCADFSEKLTAVSPEDMVIYKLHVRGFTEQNGLPASARGNYKGIIKKLPYLKELGITSLLLMPVYDFEEIRYHSYKVTEPDDTVGEVTSEPFGVNYWGYGDASYFAPKASYFGSDPQKGMDTLVNAVHRAGMEILLEFSFTSEKIINNPRFISNILIWWHMRYKVDGFHLIGEGLPIKYLLSHPKLSDVKIFYDRVDERDLSHEQHKRFFYYNDDFIYPLRRLENHMDGSVAELANQMRKQGKKFGFVNYTAEKTGFTLLDAYSYGEKHNEANGEENRDGSNYNCSSNHGYEGRTNSRNVNRKRLVCIRSDFALLMLSQGIPLITEGDESLNSAEGNNNPYGQDNPVGWAQFSNKKDARYLREFVKQLIKFRSDHPAIRSALPMKQCDYIGCGLPDLSYHDREPWIMGIGPEKKGLGILYAGAYVSKDSEDVMVLMNFYYEDRTYALPGLKDSRKWYLCANTGEEAFYENPILCNEDEITVPGGTVSILAGR</sequence>
<reference evidence="3" key="1">
    <citation type="journal article" date="2020" name="Appl. Environ. Microbiol.">
        <title>Medium-Chain Fatty Acid Synthesis by 'Candidatus Weimeria bifida' gen. nov., sp. nov., and 'Candidatus Pseudoramibacter fermentans' sp. nov.</title>
        <authorList>
            <person name="Scarborough M.J."/>
            <person name="Myers K.S."/>
            <person name="Donohue T.J."/>
            <person name="Noguera D.R."/>
        </authorList>
    </citation>
    <scope>NUCLEOTIDE SEQUENCE</scope>
    <source>
        <strain evidence="3">LCO1.1</strain>
    </source>
</reference>
<dbReference type="InterPro" id="IPR013783">
    <property type="entry name" value="Ig-like_fold"/>
</dbReference>
<feature type="domain" description="Glycosyl hydrolase family 13 catalytic" evidence="2">
    <location>
        <begin position="137"/>
        <end position="488"/>
    </location>
</feature>
<protein>
    <recommendedName>
        <fullName evidence="2">Glycosyl hydrolase family 13 catalytic domain-containing protein</fullName>
    </recommendedName>
</protein>
<evidence type="ECO:0000259" key="2">
    <source>
        <dbReference type="SMART" id="SM00642"/>
    </source>
</evidence>
<keyword evidence="4" id="KW-1185">Reference proteome</keyword>
<evidence type="ECO:0000313" key="3">
    <source>
        <dbReference type="EMBL" id="MQN01438.1"/>
    </source>
</evidence>
<dbReference type="Gene3D" id="2.60.40.1180">
    <property type="entry name" value="Golgi alpha-mannosidase II"/>
    <property type="match status" value="1"/>
</dbReference>
<organism evidence="3 4">
    <name type="scientific">Candidatus Weimeria bifida</name>
    <dbReference type="NCBI Taxonomy" id="2599074"/>
    <lineage>
        <taxon>Bacteria</taxon>
        <taxon>Bacillati</taxon>
        <taxon>Bacillota</taxon>
        <taxon>Clostridia</taxon>
        <taxon>Lachnospirales</taxon>
        <taxon>Lachnospiraceae</taxon>
        <taxon>Candidatus Weimeria</taxon>
    </lineage>
</organism>
<evidence type="ECO:0000313" key="4">
    <source>
        <dbReference type="Proteomes" id="UP000460257"/>
    </source>
</evidence>
<dbReference type="InterPro" id="IPR013780">
    <property type="entry name" value="Glyco_hydro_b"/>
</dbReference>
<dbReference type="InterPro" id="IPR006047">
    <property type="entry name" value="GH13_cat_dom"/>
</dbReference>
<dbReference type="AlphaFoldDB" id="A0A6N7IYK5"/>
<dbReference type="Gene3D" id="2.60.40.10">
    <property type="entry name" value="Immunoglobulins"/>
    <property type="match status" value="1"/>
</dbReference>
<dbReference type="Gene3D" id="3.20.20.80">
    <property type="entry name" value="Glycosidases"/>
    <property type="match status" value="2"/>
</dbReference>
<accession>A0A6N7IYK5</accession>
<dbReference type="InterPro" id="IPR017853">
    <property type="entry name" value="GH"/>
</dbReference>
<feature type="region of interest" description="Disordered" evidence="1">
    <location>
        <begin position="386"/>
        <end position="412"/>
    </location>
</feature>